<dbReference type="RefSeq" id="WP_157897715.1">
    <property type="nucleotide sequence ID" value="NZ_LT629971.1"/>
</dbReference>
<proteinExistence type="predicted"/>
<protein>
    <recommendedName>
        <fullName evidence="6">DUF4190 domain-containing protein</fullName>
    </recommendedName>
</protein>
<gene>
    <name evidence="4" type="ORF">SAMN04489835_3401</name>
</gene>
<evidence type="ECO:0000313" key="5">
    <source>
        <dbReference type="Proteomes" id="UP000182915"/>
    </source>
</evidence>
<dbReference type="InterPro" id="IPR029050">
    <property type="entry name" value="Immunoprotect_excell_Ig-like"/>
</dbReference>
<keyword evidence="1" id="KW-0732">Signal</keyword>
<feature type="transmembrane region" description="Helical" evidence="3">
    <location>
        <begin position="76"/>
        <end position="98"/>
    </location>
</feature>
<organism evidence="4 5">
    <name type="scientific">Mycolicibacterium rutilum</name>
    <name type="common">Mycobacterium rutilum</name>
    <dbReference type="NCBI Taxonomy" id="370526"/>
    <lineage>
        <taxon>Bacteria</taxon>
        <taxon>Bacillati</taxon>
        <taxon>Actinomycetota</taxon>
        <taxon>Actinomycetes</taxon>
        <taxon>Mycobacteriales</taxon>
        <taxon>Mycobacteriaceae</taxon>
        <taxon>Mycolicibacterium</taxon>
    </lineage>
</organism>
<feature type="transmembrane region" description="Helical" evidence="3">
    <location>
        <begin position="25"/>
        <end position="46"/>
    </location>
</feature>
<evidence type="ECO:0000256" key="1">
    <source>
        <dbReference type="ARBA" id="ARBA00022729"/>
    </source>
</evidence>
<evidence type="ECO:0000256" key="2">
    <source>
        <dbReference type="SAM" id="MobiDB-lite"/>
    </source>
</evidence>
<feature type="transmembrane region" description="Helical" evidence="3">
    <location>
        <begin position="52"/>
        <end position="69"/>
    </location>
</feature>
<keyword evidence="5" id="KW-1185">Reference proteome</keyword>
<keyword evidence="3" id="KW-0472">Membrane</keyword>
<keyword evidence="3" id="KW-1133">Transmembrane helix</keyword>
<dbReference type="Proteomes" id="UP000182915">
    <property type="component" value="Chromosome I"/>
</dbReference>
<name>A0A1H6KII7_MYCRU</name>
<sequence length="263" mass="27638">MTYPYPPQGQGYPVQQPPVPTERNVVGIIALIAGILGFIFACIPGALIVGWVLLPVAFVLGVVGVCLSGKDKGTSIAAICLSIVGVIVGVVVFFAVVANSFEDAFNESDLSAGGPPPTVDRPANDESASKPGSRTDPLRIGEPVSNKDWTVVLGQPREAWSLIEAENQFNDPPDPGMEFWMVPIRATYTGSESGHPMLVSVKFVGADNRTYSDDCGVIPNPLNQIGELYSGGVAEGNACVQVPAGADGLWTVTTSFGDPVFFK</sequence>
<accession>A0A1H6KII7</accession>
<dbReference type="Gene3D" id="2.60.40.1240">
    <property type="match status" value="1"/>
</dbReference>
<evidence type="ECO:0000256" key="3">
    <source>
        <dbReference type="SAM" id="Phobius"/>
    </source>
</evidence>
<feature type="region of interest" description="Disordered" evidence="2">
    <location>
        <begin position="108"/>
        <end position="142"/>
    </location>
</feature>
<reference evidence="5" key="1">
    <citation type="submission" date="2016-10" db="EMBL/GenBank/DDBJ databases">
        <authorList>
            <person name="Varghese N."/>
            <person name="Submissions S."/>
        </authorList>
    </citation>
    <scope>NUCLEOTIDE SEQUENCE [LARGE SCALE GENOMIC DNA]</scope>
    <source>
        <strain evidence="5">DSM 45405</strain>
    </source>
</reference>
<dbReference type="OrthoDB" id="4424518at2"/>
<dbReference type="EMBL" id="LT629971">
    <property type="protein sequence ID" value="SEH73126.1"/>
    <property type="molecule type" value="Genomic_DNA"/>
</dbReference>
<dbReference type="AlphaFoldDB" id="A0A1H6KII7"/>
<keyword evidence="3" id="KW-0812">Transmembrane</keyword>
<evidence type="ECO:0008006" key="6">
    <source>
        <dbReference type="Google" id="ProtNLM"/>
    </source>
</evidence>
<evidence type="ECO:0000313" key="4">
    <source>
        <dbReference type="EMBL" id="SEH73126.1"/>
    </source>
</evidence>